<dbReference type="PANTHER" id="PTHR11545">
    <property type="entry name" value="RIBOSOMAL PROTEIN L13"/>
    <property type="match status" value="1"/>
</dbReference>
<dbReference type="InterPro" id="IPR036899">
    <property type="entry name" value="Ribosomal_uL13_sf"/>
</dbReference>
<gene>
    <name evidence="4 5" type="primary">rplM</name>
    <name evidence="5" type="ORF">IAA37_08580</name>
</gene>
<dbReference type="Proteomes" id="UP000823877">
    <property type="component" value="Unassembled WGS sequence"/>
</dbReference>
<dbReference type="PANTHER" id="PTHR11545:SF2">
    <property type="entry name" value="LARGE RIBOSOMAL SUBUNIT PROTEIN UL13M"/>
    <property type="match status" value="1"/>
</dbReference>
<dbReference type="GO" id="GO:0003729">
    <property type="term" value="F:mRNA binding"/>
    <property type="evidence" value="ECO:0007669"/>
    <property type="project" value="TreeGrafter"/>
</dbReference>
<evidence type="ECO:0000256" key="1">
    <source>
        <dbReference type="ARBA" id="ARBA00006227"/>
    </source>
</evidence>
<comment type="similarity">
    <text evidence="1 4">Belongs to the universal ribosomal protein uL13 family.</text>
</comment>
<dbReference type="SUPFAM" id="SSF52161">
    <property type="entry name" value="Ribosomal protein L13"/>
    <property type="match status" value="1"/>
</dbReference>
<evidence type="ECO:0000313" key="6">
    <source>
        <dbReference type="Proteomes" id="UP000823877"/>
    </source>
</evidence>
<dbReference type="InterPro" id="IPR005822">
    <property type="entry name" value="Ribosomal_uL13"/>
</dbReference>
<protein>
    <recommendedName>
        <fullName evidence="4">Large ribosomal subunit protein uL13</fullName>
    </recommendedName>
</protein>
<dbReference type="InterPro" id="IPR005823">
    <property type="entry name" value="Ribosomal_uL13_bac-type"/>
</dbReference>
<dbReference type="Gene3D" id="3.90.1180.10">
    <property type="entry name" value="Ribosomal protein L13"/>
    <property type="match status" value="1"/>
</dbReference>
<evidence type="ECO:0000256" key="4">
    <source>
        <dbReference type="HAMAP-Rule" id="MF_01366"/>
    </source>
</evidence>
<dbReference type="PIRSF" id="PIRSF002181">
    <property type="entry name" value="Ribosomal_L13"/>
    <property type="match status" value="1"/>
</dbReference>
<name>A0A9D2SA96_9FIRM</name>
<dbReference type="GO" id="GO:0006412">
    <property type="term" value="P:translation"/>
    <property type="evidence" value="ECO:0007669"/>
    <property type="project" value="UniProtKB-UniRule"/>
</dbReference>
<dbReference type="CDD" id="cd00392">
    <property type="entry name" value="Ribosomal_L13"/>
    <property type="match status" value="1"/>
</dbReference>
<comment type="subunit">
    <text evidence="4">Part of the 50S ribosomal subunit.</text>
</comment>
<dbReference type="EMBL" id="DWXN01000013">
    <property type="protein sequence ID" value="HJB75706.1"/>
    <property type="molecule type" value="Genomic_DNA"/>
</dbReference>
<organism evidence="5 6">
    <name type="scientific">Candidatus Eubacterium faecale</name>
    <dbReference type="NCBI Taxonomy" id="2838568"/>
    <lineage>
        <taxon>Bacteria</taxon>
        <taxon>Bacillati</taxon>
        <taxon>Bacillota</taxon>
        <taxon>Clostridia</taxon>
        <taxon>Eubacteriales</taxon>
        <taxon>Eubacteriaceae</taxon>
        <taxon>Eubacterium</taxon>
    </lineage>
</organism>
<dbReference type="NCBIfam" id="TIGR01066">
    <property type="entry name" value="rplM_bact"/>
    <property type="match status" value="1"/>
</dbReference>
<dbReference type="GO" id="GO:0022625">
    <property type="term" value="C:cytosolic large ribosomal subunit"/>
    <property type="evidence" value="ECO:0007669"/>
    <property type="project" value="TreeGrafter"/>
</dbReference>
<dbReference type="GO" id="GO:0003735">
    <property type="term" value="F:structural constituent of ribosome"/>
    <property type="evidence" value="ECO:0007669"/>
    <property type="project" value="InterPro"/>
</dbReference>
<proteinExistence type="inferred from homology"/>
<dbReference type="HAMAP" id="MF_01366">
    <property type="entry name" value="Ribosomal_uL13"/>
    <property type="match status" value="1"/>
</dbReference>
<keyword evidence="2 4" id="KW-0689">Ribosomal protein</keyword>
<dbReference type="GO" id="GO:0017148">
    <property type="term" value="P:negative regulation of translation"/>
    <property type="evidence" value="ECO:0007669"/>
    <property type="project" value="TreeGrafter"/>
</dbReference>
<comment type="caution">
    <text evidence="5">The sequence shown here is derived from an EMBL/GenBank/DDBJ whole genome shotgun (WGS) entry which is preliminary data.</text>
</comment>
<dbReference type="AlphaFoldDB" id="A0A9D2SA96"/>
<evidence type="ECO:0000313" key="5">
    <source>
        <dbReference type="EMBL" id="HJB75706.1"/>
    </source>
</evidence>
<keyword evidence="3 4" id="KW-0687">Ribonucleoprotein</keyword>
<evidence type="ECO:0000256" key="3">
    <source>
        <dbReference type="ARBA" id="ARBA00023274"/>
    </source>
</evidence>
<comment type="function">
    <text evidence="4">This protein is one of the early assembly proteins of the 50S ribosomal subunit, although it is not seen to bind rRNA by itself. It is important during the early stages of 50S assembly.</text>
</comment>
<reference evidence="5" key="2">
    <citation type="submission" date="2021-04" db="EMBL/GenBank/DDBJ databases">
        <authorList>
            <person name="Gilroy R."/>
        </authorList>
    </citation>
    <scope>NUCLEOTIDE SEQUENCE</scope>
    <source>
        <strain evidence="5">CHK188-16595</strain>
    </source>
</reference>
<dbReference type="Pfam" id="PF00572">
    <property type="entry name" value="Ribosomal_L13"/>
    <property type="match status" value="1"/>
</dbReference>
<sequence length="142" mass="15995">MSTFMPKADEIERKWYVLDAAGKPLGRVAAEAAVLLRGKNKPIFTPNVDCGDFVIIINTDKAVLTGDKLNKKLYQHHTGYIGNLKEVKYGTLMKEKSDFAMQLAVKGMLPSTTQGRKQLTRCRIYKGAEHKHEAQQPVAWEF</sequence>
<evidence type="ECO:0000256" key="2">
    <source>
        <dbReference type="ARBA" id="ARBA00022980"/>
    </source>
</evidence>
<accession>A0A9D2SA96</accession>
<reference evidence="5" key="1">
    <citation type="journal article" date="2021" name="PeerJ">
        <title>Extensive microbial diversity within the chicken gut microbiome revealed by metagenomics and culture.</title>
        <authorList>
            <person name="Gilroy R."/>
            <person name="Ravi A."/>
            <person name="Getino M."/>
            <person name="Pursley I."/>
            <person name="Horton D.L."/>
            <person name="Alikhan N.F."/>
            <person name="Baker D."/>
            <person name="Gharbi K."/>
            <person name="Hall N."/>
            <person name="Watson M."/>
            <person name="Adriaenssens E.M."/>
            <person name="Foster-Nyarko E."/>
            <person name="Jarju S."/>
            <person name="Secka A."/>
            <person name="Antonio M."/>
            <person name="Oren A."/>
            <person name="Chaudhuri R.R."/>
            <person name="La Ragione R."/>
            <person name="Hildebrand F."/>
            <person name="Pallen M.J."/>
        </authorList>
    </citation>
    <scope>NUCLEOTIDE SEQUENCE</scope>
    <source>
        <strain evidence="5">CHK188-16595</strain>
    </source>
</reference>